<dbReference type="Pfam" id="PF00378">
    <property type="entry name" value="ECH_1"/>
    <property type="match status" value="1"/>
</dbReference>
<evidence type="ECO:0000256" key="5">
    <source>
        <dbReference type="ARBA" id="ARBA00023235"/>
    </source>
</evidence>
<dbReference type="PANTHER" id="PTHR43149">
    <property type="entry name" value="ENOYL-COA HYDRATASE"/>
    <property type="match status" value="1"/>
</dbReference>
<comment type="pathway">
    <text evidence="1">Lipid metabolism; fatty acid beta-oxidation.</text>
</comment>
<dbReference type="GO" id="GO:0006635">
    <property type="term" value="P:fatty acid beta-oxidation"/>
    <property type="evidence" value="ECO:0007669"/>
    <property type="project" value="UniProtKB-UniPathway"/>
</dbReference>
<accession>A0A2P2IAB6</accession>
<dbReference type="InterPro" id="IPR001753">
    <property type="entry name" value="Enoyl-CoA_hydra/iso"/>
</dbReference>
<dbReference type="AlphaFoldDB" id="A0A2P2IAB6"/>
<dbReference type="InterPro" id="IPR018376">
    <property type="entry name" value="Enoyl-CoA_hyd/isom_CS"/>
</dbReference>
<dbReference type="EMBL" id="IACF01005383">
    <property type="protein sequence ID" value="LAB70968.1"/>
    <property type="molecule type" value="mRNA"/>
</dbReference>
<organism evidence="7">
    <name type="scientific">Hirondellea gigas</name>
    <dbReference type="NCBI Taxonomy" id="1518452"/>
    <lineage>
        <taxon>Eukaryota</taxon>
        <taxon>Metazoa</taxon>
        <taxon>Ecdysozoa</taxon>
        <taxon>Arthropoda</taxon>
        <taxon>Crustacea</taxon>
        <taxon>Multicrustacea</taxon>
        <taxon>Malacostraca</taxon>
        <taxon>Eumalacostraca</taxon>
        <taxon>Peracarida</taxon>
        <taxon>Amphipoda</taxon>
        <taxon>Amphilochidea</taxon>
        <taxon>Lysianassida</taxon>
        <taxon>Lysianassidira</taxon>
        <taxon>Lysianassoidea</taxon>
        <taxon>Lysianassidae</taxon>
        <taxon>Hirondellea</taxon>
    </lineage>
</organism>
<keyword evidence="5" id="KW-0413">Isomerase</keyword>
<evidence type="ECO:0000256" key="3">
    <source>
        <dbReference type="ARBA" id="ARBA00022832"/>
    </source>
</evidence>
<evidence type="ECO:0000256" key="2">
    <source>
        <dbReference type="ARBA" id="ARBA00005254"/>
    </source>
</evidence>
<dbReference type="InterPro" id="IPR029045">
    <property type="entry name" value="ClpP/crotonase-like_dom_sf"/>
</dbReference>
<evidence type="ECO:0000256" key="6">
    <source>
        <dbReference type="RuleBase" id="RU003707"/>
    </source>
</evidence>
<dbReference type="Gene3D" id="3.90.226.10">
    <property type="entry name" value="2-enoyl-CoA Hydratase, Chain A, domain 1"/>
    <property type="match status" value="1"/>
</dbReference>
<dbReference type="PANTHER" id="PTHR43149:SF1">
    <property type="entry name" value="DELTA(3,5)-DELTA(2,4)-DIENOYL-COA ISOMERASE, MITOCHONDRIAL"/>
    <property type="match status" value="1"/>
</dbReference>
<dbReference type="GO" id="GO:0051750">
    <property type="term" value="F:delta(3,5)-delta(2,4)-dienoyl-CoA isomerase activity"/>
    <property type="evidence" value="ECO:0007669"/>
    <property type="project" value="TreeGrafter"/>
</dbReference>
<reference evidence="7" key="1">
    <citation type="journal article" date="2018" name="Biosci. Biotechnol. Biochem.">
        <title>Polysaccharide hydrolase of the hadal zone amphipods Hirondellea gigas.</title>
        <authorList>
            <person name="Kobayashi H."/>
            <person name="Nagahama T."/>
            <person name="Arai W."/>
            <person name="Sasagawa Y."/>
            <person name="Umeda M."/>
            <person name="Hayashi T."/>
            <person name="Nikaido I."/>
            <person name="Watanabe H."/>
            <person name="Oguri K."/>
            <person name="Kitazato H."/>
            <person name="Fujioka K."/>
            <person name="Kido Y."/>
            <person name="Takami H."/>
        </authorList>
    </citation>
    <scope>NUCLEOTIDE SEQUENCE</scope>
    <source>
        <tissue evidence="7">Whole body</tissue>
    </source>
</reference>
<dbReference type="InterPro" id="IPR045002">
    <property type="entry name" value="Ech1-like"/>
</dbReference>
<dbReference type="Gene3D" id="1.10.12.10">
    <property type="entry name" value="Lyase 2-enoyl-coa Hydratase, Chain A, domain 2"/>
    <property type="match status" value="1"/>
</dbReference>
<proteinExistence type="evidence at transcript level"/>
<dbReference type="CDD" id="cd06558">
    <property type="entry name" value="crotonase-like"/>
    <property type="match status" value="1"/>
</dbReference>
<dbReference type="UniPathway" id="UPA00659"/>
<evidence type="ECO:0000256" key="4">
    <source>
        <dbReference type="ARBA" id="ARBA00023098"/>
    </source>
</evidence>
<evidence type="ECO:0000313" key="7">
    <source>
        <dbReference type="EMBL" id="LAB70968.1"/>
    </source>
</evidence>
<evidence type="ECO:0000256" key="1">
    <source>
        <dbReference type="ARBA" id="ARBA00005005"/>
    </source>
</evidence>
<name>A0A2P2IAB6_9CRUS</name>
<dbReference type="InterPro" id="IPR014748">
    <property type="entry name" value="Enoyl-CoA_hydra_C"/>
</dbReference>
<sequence length="240" mass="26520">MFDEIGEVFTQINDDPTVRVVVLTGNGKHFTAGLDLSSPVGLMSLEAKEVSRRALDIRKNVIALQDSFTAIEKAQQPVIAAIHGVCYGAGIDVISACDIRYASKDVRFSIKEIDVGLVADVGTFPRILHLTGNDSLLRELSYTGRELKADEALRFGLISRIFDSKTTVQEAARKLAKEIAEKSPIALIGIKKILNYSRDHSVSDTLDYVTVWNQAMLQSEDMRESIVAFMGKRKPVYSKL</sequence>
<comment type="similarity">
    <text evidence="2 6">Belongs to the enoyl-CoA hydratase/isomerase family.</text>
</comment>
<dbReference type="FunFam" id="1.10.12.10:FF:000004">
    <property type="entry name" value="Delta3,5-delta2,4-dienoyl-CoA isomerase"/>
    <property type="match status" value="1"/>
</dbReference>
<keyword evidence="3" id="KW-0276">Fatty acid metabolism</keyword>
<protein>
    <submittedName>
        <fullName evidence="7">Enoyl-CoA hydratase</fullName>
    </submittedName>
</protein>
<dbReference type="PROSITE" id="PS00166">
    <property type="entry name" value="ENOYL_COA_HYDRATASE"/>
    <property type="match status" value="1"/>
</dbReference>
<dbReference type="SUPFAM" id="SSF52096">
    <property type="entry name" value="ClpP/crotonase"/>
    <property type="match status" value="1"/>
</dbReference>
<keyword evidence="4" id="KW-0443">Lipid metabolism</keyword>